<feature type="compositionally biased region" description="Polar residues" evidence="1">
    <location>
        <begin position="197"/>
        <end position="211"/>
    </location>
</feature>
<organism evidence="3 4">
    <name type="scientific">Chroogloeocystis siderophila 5.2 s.c.1</name>
    <dbReference type="NCBI Taxonomy" id="247279"/>
    <lineage>
        <taxon>Bacteria</taxon>
        <taxon>Bacillati</taxon>
        <taxon>Cyanobacteriota</taxon>
        <taxon>Cyanophyceae</taxon>
        <taxon>Oscillatoriophycideae</taxon>
        <taxon>Chroococcales</taxon>
        <taxon>Chroococcaceae</taxon>
        <taxon>Chroogloeocystis</taxon>
    </lineage>
</organism>
<keyword evidence="2" id="KW-0732">Signal</keyword>
<comment type="caution">
    <text evidence="3">The sequence shown here is derived from an EMBL/GenBank/DDBJ whole genome shotgun (WGS) entry which is preliminary data.</text>
</comment>
<dbReference type="Gene3D" id="1.25.40.10">
    <property type="entry name" value="Tetratricopeptide repeat domain"/>
    <property type="match status" value="1"/>
</dbReference>
<proteinExistence type="predicted"/>
<dbReference type="OrthoDB" id="511540at2"/>
<feature type="chain" id="PRO_5012730561" evidence="2">
    <location>
        <begin position="23"/>
        <end position="211"/>
    </location>
</feature>
<dbReference type="EMBL" id="MRCC01000001">
    <property type="protein sequence ID" value="OKH29253.1"/>
    <property type="molecule type" value="Genomic_DNA"/>
</dbReference>
<name>A0A1U7I046_9CHRO</name>
<evidence type="ECO:0000313" key="4">
    <source>
        <dbReference type="Proteomes" id="UP000185984"/>
    </source>
</evidence>
<feature type="region of interest" description="Disordered" evidence="1">
    <location>
        <begin position="32"/>
        <end position="54"/>
    </location>
</feature>
<keyword evidence="4" id="KW-1185">Reference proteome</keyword>
<evidence type="ECO:0000256" key="2">
    <source>
        <dbReference type="SAM" id="SignalP"/>
    </source>
</evidence>
<gene>
    <name evidence="3" type="ORF">NIES1031_01310</name>
</gene>
<evidence type="ECO:0000256" key="1">
    <source>
        <dbReference type="SAM" id="MobiDB-lite"/>
    </source>
</evidence>
<accession>A0A1U7I046</accession>
<sequence>MISAITVRFFRHTCLTFLPVMAAFSFLPPGNAQTPTPNLPNTPNQAQPLDPSNPNVLRPTPQNNTLLSTAAGQRLMTEASNAVASQNYTLATQKLQEAREVFNQMSNFYQELAASFSGIDNRVADSQRKKALETAQMRDDATYQLALVHRAQNRSELAVPLLVQIIRSQNPTRDLGKKAYQQLFELGFVDTPFPRTGATTTPPNTSQSNQR</sequence>
<feature type="region of interest" description="Disordered" evidence="1">
    <location>
        <begin position="192"/>
        <end position="211"/>
    </location>
</feature>
<evidence type="ECO:0000313" key="3">
    <source>
        <dbReference type="EMBL" id="OKH29253.1"/>
    </source>
</evidence>
<reference evidence="3 4" key="1">
    <citation type="submission" date="2016-11" db="EMBL/GenBank/DDBJ databases">
        <title>Draft Genome Sequences of Nine Cyanobacterial Strains from Diverse Habitats.</title>
        <authorList>
            <person name="Zhu T."/>
            <person name="Hou S."/>
            <person name="Lu X."/>
            <person name="Hess W.R."/>
        </authorList>
    </citation>
    <scope>NUCLEOTIDE SEQUENCE [LARGE SCALE GENOMIC DNA]</scope>
    <source>
        <strain evidence="3 4">5.2 s.c.1</strain>
    </source>
</reference>
<feature type="compositionally biased region" description="Low complexity" evidence="1">
    <location>
        <begin position="32"/>
        <end position="49"/>
    </location>
</feature>
<dbReference type="AlphaFoldDB" id="A0A1U7I046"/>
<feature type="signal peptide" evidence="2">
    <location>
        <begin position="1"/>
        <end position="22"/>
    </location>
</feature>
<dbReference type="Proteomes" id="UP000185984">
    <property type="component" value="Unassembled WGS sequence"/>
</dbReference>
<protein>
    <submittedName>
        <fullName evidence="3">Uncharacterized protein</fullName>
    </submittedName>
</protein>
<dbReference type="InterPro" id="IPR011990">
    <property type="entry name" value="TPR-like_helical_dom_sf"/>
</dbReference>
<dbReference type="STRING" id="247279.NIES1031_01310"/>